<keyword evidence="2" id="KW-1185">Reference proteome</keyword>
<dbReference type="EMBL" id="JBBLXS010000477">
    <property type="protein sequence ID" value="MEK0187957.1"/>
    <property type="molecule type" value="Genomic_DNA"/>
</dbReference>
<protein>
    <submittedName>
        <fullName evidence="1">Helicase</fullName>
    </submittedName>
</protein>
<gene>
    <name evidence="1" type="ORF">WMG39_24405</name>
</gene>
<proteinExistence type="predicted"/>
<keyword evidence="1" id="KW-0347">Helicase</keyword>
<evidence type="ECO:0000313" key="2">
    <source>
        <dbReference type="Proteomes" id="UP001384579"/>
    </source>
</evidence>
<evidence type="ECO:0000313" key="1">
    <source>
        <dbReference type="EMBL" id="MEK0187957.1"/>
    </source>
</evidence>
<reference evidence="1 2" key="1">
    <citation type="journal article" date="2020" name="Harmful Algae">
        <title>Molecular and morphological characterization of a novel dihydroanatoxin-a producing Microcoleus species (cyanobacteria) from the Russian River, California, USA.</title>
        <authorList>
            <person name="Conklin K.Y."/>
            <person name="Stancheva R."/>
            <person name="Otten T.G."/>
            <person name="Fadness R."/>
            <person name="Boyer G.L."/>
            <person name="Read B."/>
            <person name="Zhang X."/>
            <person name="Sheath R.G."/>
        </authorList>
    </citation>
    <scope>NUCLEOTIDE SEQUENCE [LARGE SCALE GENOMIC DNA]</scope>
    <source>
        <strain evidence="1 2">PTRS2</strain>
    </source>
</reference>
<sequence length="313" mass="36009">MISEDFGRLFEVGFNIGILAYIQKEKLAHNFGDSYRLDLQHLKLPKMMGEMIREAKLLASLDAEIAEKWSLFFVQKGFLGGLNFFREYVKSTGWNLQRLQIVYCQCSFSYANSIRTYKKDDKQAFKEVLSQLTSARISLSDDEINSYIRRYSKKGEFLQADTLMLLQHGDDFRILCVDLSVFSPTLAPKPEDINEIEVIRKYLLREISYLRSKSVFSNLRMDTSTLGVDFSEDLKGYFTAFKYKDKESVKLIQAGSYAHSFYGFLQQAGILGQDAEVLFNVVGYGDRNISTISLRQDKIKLLATCAEIYKKEV</sequence>
<comment type="caution">
    <text evidence="1">The sequence shown here is derived from an EMBL/GenBank/DDBJ whole genome shotgun (WGS) entry which is preliminary data.</text>
</comment>
<keyword evidence="1" id="KW-0067">ATP-binding</keyword>
<name>A0ABU8YU11_9CYAN</name>
<dbReference type="GO" id="GO:0004386">
    <property type="term" value="F:helicase activity"/>
    <property type="evidence" value="ECO:0007669"/>
    <property type="project" value="UniProtKB-KW"/>
</dbReference>
<accession>A0ABU8YU11</accession>
<feature type="non-terminal residue" evidence="1">
    <location>
        <position position="313"/>
    </location>
</feature>
<keyword evidence="1" id="KW-0378">Hydrolase</keyword>
<dbReference type="Proteomes" id="UP001384579">
    <property type="component" value="Unassembled WGS sequence"/>
</dbReference>
<organism evidence="1 2">
    <name type="scientific">Microcoleus anatoxicus PTRS2</name>
    <dbReference type="NCBI Taxonomy" id="2705321"/>
    <lineage>
        <taxon>Bacteria</taxon>
        <taxon>Bacillati</taxon>
        <taxon>Cyanobacteriota</taxon>
        <taxon>Cyanophyceae</taxon>
        <taxon>Oscillatoriophycideae</taxon>
        <taxon>Oscillatoriales</taxon>
        <taxon>Microcoleaceae</taxon>
        <taxon>Microcoleus</taxon>
        <taxon>Microcoleus anatoxicus</taxon>
    </lineage>
</organism>
<keyword evidence="1" id="KW-0547">Nucleotide-binding</keyword>